<sequence>MSAADFLLSPEVQKLLKVAYAGADSQFPVRALAKATRLDEDEVQRTLDHLVTSGILTRHKARGDEPEAFGVNSQFIFHAELRSIALKSFAGAEPLRAMLRSRFKDSVLRAFVLGEDDAGTIEVLIVHGQKAPEQSAMSEAIHKLSRATRRNFAVHVISHTRYGALTARDSLHARLADGSAFEIIKPGDSKAQAPMERTGFLHSARKKLAALAG</sequence>
<dbReference type="RefSeq" id="WP_339093806.1">
    <property type="nucleotide sequence ID" value="NZ_LR743508.1"/>
</dbReference>
<protein>
    <submittedName>
        <fullName evidence="1">Uncharacterized protein</fullName>
    </submittedName>
</protein>
<dbReference type="AlphaFoldDB" id="A0A679J7X5"/>
<gene>
    <name evidence="1" type="ORF">VVAX_06056</name>
</gene>
<organism evidence="1">
    <name type="scientific">Variovorax paradoxus</name>
    <dbReference type="NCBI Taxonomy" id="34073"/>
    <lineage>
        <taxon>Bacteria</taxon>
        <taxon>Pseudomonadati</taxon>
        <taxon>Pseudomonadota</taxon>
        <taxon>Betaproteobacteria</taxon>
        <taxon>Burkholderiales</taxon>
        <taxon>Comamonadaceae</taxon>
        <taxon>Variovorax</taxon>
    </lineage>
</organism>
<dbReference type="EMBL" id="LR743508">
    <property type="protein sequence ID" value="CAA2109784.1"/>
    <property type="molecule type" value="Genomic_DNA"/>
</dbReference>
<accession>A0A679J7X5</accession>
<name>A0A679J7X5_VARPD</name>
<proteinExistence type="predicted"/>
<evidence type="ECO:0000313" key="1">
    <source>
        <dbReference type="EMBL" id="CAA2109784.1"/>
    </source>
</evidence>
<reference evidence="1" key="1">
    <citation type="submission" date="2019-12" db="EMBL/GenBank/DDBJ databases">
        <authorList>
            <person name="Cremers G."/>
        </authorList>
    </citation>
    <scope>NUCLEOTIDE SEQUENCE</scope>
    <source>
        <strain evidence="1">Vvax</strain>
    </source>
</reference>